<dbReference type="GeneID" id="17284922"/>
<dbReference type="eggNOG" id="ENOG502SUH9">
    <property type="taxonomic scope" value="Eukaryota"/>
</dbReference>
<dbReference type="EnsemblProtists" id="EOD39651">
    <property type="protein sequence ID" value="EOD39651"/>
    <property type="gene ID" value="EMIHUDRAFT_200217"/>
</dbReference>
<evidence type="ECO:0000313" key="2">
    <source>
        <dbReference type="EnsemblProtists" id="EOD39651"/>
    </source>
</evidence>
<dbReference type="Proteomes" id="UP000013827">
    <property type="component" value="Unassembled WGS sequence"/>
</dbReference>
<sequence length="311" mass="33430">MWLRSKTLARPAARSRFSSSSGRRARPAICAVQLRPRTECSAEQLERWLCEGRALLEKSLRSRRPADSVPTSAIIGEASCHSRSCYQWIHIPSGDVSAPSTVAIVFTRNDDLHLWRSSTERQAWLDRGAGLARDGASLLVDAEKITLQRDDGSLGGWLPADGSGTAEQPLPPPPSWKVAATVLLPMFCVQELNRAAILPALATTEVWAALPPTVQMFSACSWTAGIVTVLLLPRARRLMERIGFIGGARGCPNAAGLARSGGTLALLYGGVVAFGIAASEVTGATGAPYRWDAARNREKAQQQQGASEYAR</sequence>
<keyword evidence="3" id="KW-1185">Reference proteome</keyword>
<protein>
    <submittedName>
        <fullName evidence="2">Uncharacterized protein</fullName>
    </submittedName>
</protein>
<dbReference type="HOGENOM" id="CLU_895529_0_0_1"/>
<reference evidence="3" key="1">
    <citation type="journal article" date="2013" name="Nature">
        <title>Pan genome of the phytoplankton Emiliania underpins its global distribution.</title>
        <authorList>
            <person name="Read B.A."/>
            <person name="Kegel J."/>
            <person name="Klute M.J."/>
            <person name="Kuo A."/>
            <person name="Lefebvre S.C."/>
            <person name="Maumus F."/>
            <person name="Mayer C."/>
            <person name="Miller J."/>
            <person name="Monier A."/>
            <person name="Salamov A."/>
            <person name="Young J."/>
            <person name="Aguilar M."/>
            <person name="Claverie J.M."/>
            <person name="Frickenhaus S."/>
            <person name="Gonzalez K."/>
            <person name="Herman E.K."/>
            <person name="Lin Y.C."/>
            <person name="Napier J."/>
            <person name="Ogata H."/>
            <person name="Sarno A.F."/>
            <person name="Shmutz J."/>
            <person name="Schroeder D."/>
            <person name="de Vargas C."/>
            <person name="Verret F."/>
            <person name="von Dassow P."/>
            <person name="Valentin K."/>
            <person name="Van de Peer Y."/>
            <person name="Wheeler G."/>
            <person name="Dacks J.B."/>
            <person name="Delwiche C.F."/>
            <person name="Dyhrman S.T."/>
            <person name="Glockner G."/>
            <person name="John U."/>
            <person name="Richards T."/>
            <person name="Worden A.Z."/>
            <person name="Zhang X."/>
            <person name="Grigoriev I.V."/>
            <person name="Allen A.E."/>
            <person name="Bidle K."/>
            <person name="Borodovsky M."/>
            <person name="Bowler C."/>
            <person name="Brownlee C."/>
            <person name="Cock J.M."/>
            <person name="Elias M."/>
            <person name="Gladyshev V.N."/>
            <person name="Groth M."/>
            <person name="Guda C."/>
            <person name="Hadaegh A."/>
            <person name="Iglesias-Rodriguez M.D."/>
            <person name="Jenkins J."/>
            <person name="Jones B.M."/>
            <person name="Lawson T."/>
            <person name="Leese F."/>
            <person name="Lindquist E."/>
            <person name="Lobanov A."/>
            <person name="Lomsadze A."/>
            <person name="Malik S.B."/>
            <person name="Marsh M.E."/>
            <person name="Mackinder L."/>
            <person name="Mock T."/>
            <person name="Mueller-Roeber B."/>
            <person name="Pagarete A."/>
            <person name="Parker M."/>
            <person name="Probert I."/>
            <person name="Quesneville H."/>
            <person name="Raines C."/>
            <person name="Rensing S.A."/>
            <person name="Riano-Pachon D.M."/>
            <person name="Richier S."/>
            <person name="Rokitta S."/>
            <person name="Shiraiwa Y."/>
            <person name="Soanes D.M."/>
            <person name="van der Giezen M."/>
            <person name="Wahlund T.M."/>
            <person name="Williams B."/>
            <person name="Wilson W."/>
            <person name="Wolfe G."/>
            <person name="Wurch L.L."/>
        </authorList>
    </citation>
    <scope>NUCLEOTIDE SEQUENCE</scope>
</reference>
<reference evidence="2" key="2">
    <citation type="submission" date="2024-10" db="UniProtKB">
        <authorList>
            <consortium name="EnsemblProtists"/>
        </authorList>
    </citation>
    <scope>IDENTIFICATION</scope>
</reference>
<evidence type="ECO:0000313" key="3">
    <source>
        <dbReference type="Proteomes" id="UP000013827"/>
    </source>
</evidence>
<proteinExistence type="predicted"/>
<dbReference type="KEGG" id="ehx:EMIHUDRAFT_200217"/>
<dbReference type="RefSeq" id="XP_005792080.1">
    <property type="nucleotide sequence ID" value="XM_005792023.1"/>
</dbReference>
<organism evidence="2 3">
    <name type="scientific">Emiliania huxleyi (strain CCMP1516)</name>
    <dbReference type="NCBI Taxonomy" id="280463"/>
    <lineage>
        <taxon>Eukaryota</taxon>
        <taxon>Haptista</taxon>
        <taxon>Haptophyta</taxon>
        <taxon>Prymnesiophyceae</taxon>
        <taxon>Isochrysidales</taxon>
        <taxon>Noelaerhabdaceae</taxon>
        <taxon>Emiliania</taxon>
    </lineage>
</organism>
<dbReference type="PaxDb" id="2903-EOD39651"/>
<evidence type="ECO:0000256" key="1">
    <source>
        <dbReference type="SAM" id="MobiDB-lite"/>
    </source>
</evidence>
<accession>A0A0D3KV66</accession>
<name>A0A0D3KV66_EMIH1</name>
<feature type="region of interest" description="Disordered" evidence="1">
    <location>
        <begin position="1"/>
        <end position="20"/>
    </location>
</feature>
<dbReference type="AlphaFoldDB" id="A0A0D3KV66"/>
<feature type="compositionally biased region" description="Low complexity" evidence="1">
    <location>
        <begin position="9"/>
        <end position="20"/>
    </location>
</feature>